<protein>
    <recommendedName>
        <fullName evidence="3">Transposase</fullName>
    </recommendedName>
</protein>
<keyword evidence="2" id="KW-1185">Reference proteome</keyword>
<gene>
    <name evidence="1" type="ORF">GCM10009654_31080</name>
</gene>
<accession>A0ABP4FF71</accession>
<evidence type="ECO:0000313" key="1">
    <source>
        <dbReference type="EMBL" id="GAA1171664.1"/>
    </source>
</evidence>
<dbReference type="Proteomes" id="UP001501371">
    <property type="component" value="Unassembled WGS sequence"/>
</dbReference>
<evidence type="ECO:0000313" key="2">
    <source>
        <dbReference type="Proteomes" id="UP001501371"/>
    </source>
</evidence>
<sequence length="113" mass="11768">MPNEVNHFIDATADAAGYDAKALSGIHTRLKHRGLLPAGHLVDGGYTSGPLFERWLRPVRVAGGSGCQNLRIASVFPGQMVLTMVPALSSAVTSSAGAVVSVTRVCRRVAGPT</sequence>
<reference evidence="2" key="1">
    <citation type="journal article" date="2019" name="Int. J. Syst. Evol. Microbiol.">
        <title>The Global Catalogue of Microorganisms (GCM) 10K type strain sequencing project: providing services to taxonomists for standard genome sequencing and annotation.</title>
        <authorList>
            <consortium name="The Broad Institute Genomics Platform"/>
            <consortium name="The Broad Institute Genome Sequencing Center for Infectious Disease"/>
            <person name="Wu L."/>
            <person name="Ma J."/>
        </authorList>
    </citation>
    <scope>NUCLEOTIDE SEQUENCE [LARGE SCALE GENOMIC DNA]</scope>
    <source>
        <strain evidence="2">JCM 12696</strain>
    </source>
</reference>
<evidence type="ECO:0008006" key="3">
    <source>
        <dbReference type="Google" id="ProtNLM"/>
    </source>
</evidence>
<proteinExistence type="predicted"/>
<dbReference type="EMBL" id="BAAAKV010000025">
    <property type="protein sequence ID" value="GAA1171664.1"/>
    <property type="molecule type" value="Genomic_DNA"/>
</dbReference>
<organism evidence="1 2">
    <name type="scientific">Streptomyces hebeiensis</name>
    <dbReference type="NCBI Taxonomy" id="229486"/>
    <lineage>
        <taxon>Bacteria</taxon>
        <taxon>Bacillati</taxon>
        <taxon>Actinomycetota</taxon>
        <taxon>Actinomycetes</taxon>
        <taxon>Kitasatosporales</taxon>
        <taxon>Streptomycetaceae</taxon>
        <taxon>Streptomyces</taxon>
    </lineage>
</organism>
<comment type="caution">
    <text evidence="1">The sequence shown here is derived from an EMBL/GenBank/DDBJ whole genome shotgun (WGS) entry which is preliminary data.</text>
</comment>
<name>A0ABP4FF71_9ACTN</name>